<comment type="caution">
    <text evidence="1">The sequence shown here is derived from an EMBL/GenBank/DDBJ whole genome shotgun (WGS) entry which is preliminary data.</text>
</comment>
<organism evidence="1 2">
    <name type="scientific">Rhodonellum ikkaensis</name>
    <dbReference type="NCBI Taxonomy" id="336829"/>
    <lineage>
        <taxon>Bacteria</taxon>
        <taxon>Pseudomonadati</taxon>
        <taxon>Bacteroidota</taxon>
        <taxon>Cytophagia</taxon>
        <taxon>Cytophagales</taxon>
        <taxon>Cytophagaceae</taxon>
        <taxon>Rhodonellum</taxon>
    </lineage>
</organism>
<sequence length="141" mass="15610">MFFLVLLMGMMGLVSSCKDDVEKPKPTLKEEAMEKLTNTTWKLDRVTVDGVNQTAVYSDLTLSFTSTAYNSTNGGVVWPASGTWAFTNEQATVIKRNDGVDVTIQELTAQTLRLAMPWETNTLKPGRVESLAGQHVFTFVK</sequence>
<dbReference type="Proteomes" id="UP000199663">
    <property type="component" value="Unassembled WGS sequence"/>
</dbReference>
<gene>
    <name evidence="1" type="ORF">SAMN05444412_12162</name>
</gene>
<name>A0A1H3TUM9_9BACT</name>
<protein>
    <recommendedName>
        <fullName evidence="3">Lipocalin-like domain-containing protein</fullName>
    </recommendedName>
</protein>
<evidence type="ECO:0000313" key="2">
    <source>
        <dbReference type="Proteomes" id="UP000199663"/>
    </source>
</evidence>
<proteinExistence type="predicted"/>
<evidence type="ECO:0000313" key="1">
    <source>
        <dbReference type="EMBL" id="SDZ53748.1"/>
    </source>
</evidence>
<dbReference type="EMBL" id="FNQC01000021">
    <property type="protein sequence ID" value="SDZ53748.1"/>
    <property type="molecule type" value="Genomic_DNA"/>
</dbReference>
<evidence type="ECO:0008006" key="3">
    <source>
        <dbReference type="Google" id="ProtNLM"/>
    </source>
</evidence>
<keyword evidence="2" id="KW-1185">Reference proteome</keyword>
<accession>A0A1H3TUM9</accession>
<reference evidence="1 2" key="1">
    <citation type="submission" date="2016-10" db="EMBL/GenBank/DDBJ databases">
        <authorList>
            <person name="Varghese N."/>
            <person name="Submissions S."/>
        </authorList>
    </citation>
    <scope>NUCLEOTIDE SEQUENCE [LARGE SCALE GENOMIC DNA]</scope>
    <source>
        <strain evidence="1 2">DSM 17997</strain>
    </source>
</reference>